<reference evidence="4" key="1">
    <citation type="journal article" date="2014" name="Front. Microbiol.">
        <title>High frequency of phylogenetically diverse reductive dehalogenase-homologous genes in deep subseafloor sedimentary metagenomes.</title>
        <authorList>
            <person name="Kawai M."/>
            <person name="Futagami T."/>
            <person name="Toyoda A."/>
            <person name="Takaki Y."/>
            <person name="Nishi S."/>
            <person name="Hori S."/>
            <person name="Arai W."/>
            <person name="Tsubouchi T."/>
            <person name="Morono Y."/>
            <person name="Uchiyama I."/>
            <person name="Ito T."/>
            <person name="Fujiyama A."/>
            <person name="Inagaki F."/>
            <person name="Takami H."/>
        </authorList>
    </citation>
    <scope>NUCLEOTIDE SEQUENCE</scope>
    <source>
        <strain evidence="4">Expedition CK06-06</strain>
    </source>
</reference>
<dbReference type="InterPro" id="IPR001347">
    <property type="entry name" value="SIS_dom"/>
</dbReference>
<sequence length="295" mass="33069">LRGVRLINSPNLDDPQVYKQYDSEGMLTHLHEMPKLCQQAWQMAMRFDLPQDYAEVSKVVILGMGASAIGGDLVSNLVASEAKLPILVHRDYNLPAFIDSKTLVIASSYSGMTEEILSSFEQALETNSKKLVITTDGKLKIMAEARNVPVFSFDYKAQPRAALPFSFLPILGFLHRLGFIKDKSTDVAETVEALEKLSRSINEGVSLSQNPAKQLANRLYGHLPIIYGADTLSEVAHRWKTQLNENSKAWAFYEVFPELNHNAVVGYQFPPELASKIVVVLLRSAYLPKRIQLRY</sequence>
<feature type="domain" description="SIS" evidence="3">
    <location>
        <begin position="49"/>
        <end position="184"/>
    </location>
</feature>
<dbReference type="GO" id="GO:0005975">
    <property type="term" value="P:carbohydrate metabolic process"/>
    <property type="evidence" value="ECO:0007669"/>
    <property type="project" value="InterPro"/>
</dbReference>
<dbReference type="InterPro" id="IPR035484">
    <property type="entry name" value="SIS_PGI/PMI_1"/>
</dbReference>
<dbReference type="SUPFAM" id="SSF53697">
    <property type="entry name" value="SIS domain"/>
    <property type="match status" value="1"/>
</dbReference>
<comment type="similarity">
    <text evidence="1">Belongs to the PGI/PMI family.</text>
</comment>
<dbReference type="AlphaFoldDB" id="X1MA51"/>
<evidence type="ECO:0000313" key="4">
    <source>
        <dbReference type="EMBL" id="GAI28492.1"/>
    </source>
</evidence>
<protein>
    <recommendedName>
        <fullName evidence="3">SIS domain-containing protein</fullName>
    </recommendedName>
</protein>
<accession>X1MA51</accession>
<dbReference type="GO" id="GO:0097367">
    <property type="term" value="F:carbohydrate derivative binding"/>
    <property type="evidence" value="ECO:0007669"/>
    <property type="project" value="InterPro"/>
</dbReference>
<dbReference type="CDD" id="cd05017">
    <property type="entry name" value="SIS_PGI_PMI_1"/>
    <property type="match status" value="1"/>
</dbReference>
<evidence type="ECO:0000256" key="2">
    <source>
        <dbReference type="ARBA" id="ARBA00023235"/>
    </source>
</evidence>
<name>X1MA51_9ZZZZ</name>
<dbReference type="EMBL" id="BARV01015242">
    <property type="protein sequence ID" value="GAI28492.1"/>
    <property type="molecule type" value="Genomic_DNA"/>
</dbReference>
<evidence type="ECO:0000256" key="1">
    <source>
        <dbReference type="ARBA" id="ARBA00010523"/>
    </source>
</evidence>
<dbReference type="InterPro" id="IPR019490">
    <property type="entry name" value="Glu6P/Mann6P_isomerase_C"/>
</dbReference>
<dbReference type="InterPro" id="IPR046348">
    <property type="entry name" value="SIS_dom_sf"/>
</dbReference>
<dbReference type="PROSITE" id="PS51464">
    <property type="entry name" value="SIS"/>
    <property type="match status" value="1"/>
</dbReference>
<gene>
    <name evidence="4" type="ORF">S06H3_26375</name>
</gene>
<dbReference type="CDD" id="cd05637">
    <property type="entry name" value="SIS_PGI_PMI_2"/>
    <property type="match status" value="1"/>
</dbReference>
<dbReference type="Pfam" id="PF10432">
    <property type="entry name" value="bact-PGI_C"/>
    <property type="match status" value="1"/>
</dbReference>
<organism evidence="4">
    <name type="scientific">marine sediment metagenome</name>
    <dbReference type="NCBI Taxonomy" id="412755"/>
    <lineage>
        <taxon>unclassified sequences</taxon>
        <taxon>metagenomes</taxon>
        <taxon>ecological metagenomes</taxon>
    </lineage>
</organism>
<comment type="caution">
    <text evidence="4">The sequence shown here is derived from an EMBL/GenBank/DDBJ whole genome shotgun (WGS) entry which is preliminary data.</text>
</comment>
<dbReference type="GO" id="GO:0004347">
    <property type="term" value="F:glucose-6-phosphate isomerase activity"/>
    <property type="evidence" value="ECO:0007669"/>
    <property type="project" value="InterPro"/>
</dbReference>
<keyword evidence="2" id="KW-0413">Isomerase</keyword>
<evidence type="ECO:0000259" key="3">
    <source>
        <dbReference type="PROSITE" id="PS51464"/>
    </source>
</evidence>
<proteinExistence type="inferred from homology"/>
<dbReference type="NCBIfam" id="NF006426">
    <property type="entry name" value="PRK08674.1-6"/>
    <property type="match status" value="1"/>
</dbReference>
<dbReference type="GO" id="GO:0004476">
    <property type="term" value="F:mannose-6-phosphate isomerase activity"/>
    <property type="evidence" value="ECO:0007669"/>
    <property type="project" value="InterPro"/>
</dbReference>
<feature type="non-terminal residue" evidence="4">
    <location>
        <position position="295"/>
    </location>
</feature>
<feature type="non-terminal residue" evidence="4">
    <location>
        <position position="1"/>
    </location>
</feature>
<dbReference type="Gene3D" id="3.40.50.10490">
    <property type="entry name" value="Glucose-6-phosphate isomerase like protein, domain 1"/>
    <property type="match status" value="2"/>
</dbReference>
<dbReference type="GO" id="GO:1901135">
    <property type="term" value="P:carbohydrate derivative metabolic process"/>
    <property type="evidence" value="ECO:0007669"/>
    <property type="project" value="InterPro"/>
</dbReference>